<keyword evidence="1" id="KW-0812">Transmembrane</keyword>
<name>A0A0S8G6Y0_UNCW3</name>
<dbReference type="GO" id="GO:0004143">
    <property type="term" value="F:ATP-dependent diacylglycerol kinase activity"/>
    <property type="evidence" value="ECO:0007669"/>
    <property type="project" value="InterPro"/>
</dbReference>
<dbReference type="AlphaFoldDB" id="A0A0S8G6Y0"/>
<organism evidence="2 3">
    <name type="scientific">candidate division WOR_3 bacterium SM23_60</name>
    <dbReference type="NCBI Taxonomy" id="1703780"/>
    <lineage>
        <taxon>Bacteria</taxon>
        <taxon>Bacteria division WOR-3</taxon>
    </lineage>
</organism>
<protein>
    <recommendedName>
        <fullName evidence="4">Phosphatidate cytidylyltransferase</fullName>
    </recommendedName>
</protein>
<keyword evidence="1" id="KW-1133">Transmembrane helix</keyword>
<feature type="transmembrane region" description="Helical" evidence="1">
    <location>
        <begin position="18"/>
        <end position="34"/>
    </location>
</feature>
<evidence type="ECO:0008006" key="4">
    <source>
        <dbReference type="Google" id="ProtNLM"/>
    </source>
</evidence>
<feature type="transmembrane region" description="Helical" evidence="1">
    <location>
        <begin position="85"/>
        <end position="102"/>
    </location>
</feature>
<dbReference type="PANTHER" id="PTHR31303:SF1">
    <property type="entry name" value="CTP-DEPENDENT DIACYLGLYCEROL KINASE 1"/>
    <property type="match status" value="1"/>
</dbReference>
<dbReference type="EMBL" id="LJUO01000174">
    <property type="protein sequence ID" value="KPK68338.1"/>
    <property type="molecule type" value="Genomic_DNA"/>
</dbReference>
<dbReference type="InterPro" id="IPR037997">
    <property type="entry name" value="Dgk1-like"/>
</dbReference>
<evidence type="ECO:0000313" key="3">
    <source>
        <dbReference type="Proteomes" id="UP000051096"/>
    </source>
</evidence>
<accession>A0A0S8G6Y0</accession>
<reference evidence="2 3" key="1">
    <citation type="journal article" date="2015" name="Microbiome">
        <title>Genomic resolution of linkages in carbon, nitrogen, and sulfur cycling among widespread estuary sediment bacteria.</title>
        <authorList>
            <person name="Baker B.J."/>
            <person name="Lazar C.S."/>
            <person name="Teske A.P."/>
            <person name="Dick G.J."/>
        </authorList>
    </citation>
    <scope>NUCLEOTIDE SEQUENCE [LARGE SCALE GENOMIC DNA]</scope>
    <source>
        <strain evidence="2">SM23_60</strain>
    </source>
</reference>
<evidence type="ECO:0000256" key="1">
    <source>
        <dbReference type="SAM" id="Phobius"/>
    </source>
</evidence>
<feature type="transmembrane region" description="Helical" evidence="1">
    <location>
        <begin position="143"/>
        <end position="171"/>
    </location>
</feature>
<dbReference type="Proteomes" id="UP000051096">
    <property type="component" value="Unassembled WGS sequence"/>
</dbReference>
<keyword evidence="1" id="KW-0472">Membrane</keyword>
<sequence>MTKEFQEQQEKAFKPRRILFHSLGGIIPVLYYFLDISRKDALTILAPLLVVLLIFDIIRLVDRRLNAKFIATFPSLIHKYETKQFNASTYFILSSFIAILVFPKNIAVVALCFLAFGDTIASFVGTTVGRVKLFNKTLEGSVACFFVCFFVAFLLFDIRISCVGALIATLVELLPLKIDDNLLIPIVSGAVMLAIL</sequence>
<evidence type="ECO:0000313" key="2">
    <source>
        <dbReference type="EMBL" id="KPK68338.1"/>
    </source>
</evidence>
<gene>
    <name evidence="2" type="ORF">AMJ87_12100</name>
</gene>
<dbReference type="PANTHER" id="PTHR31303">
    <property type="entry name" value="CTP-DEPENDENT DIACYLGLYCEROL KINASE 1"/>
    <property type="match status" value="1"/>
</dbReference>
<feature type="transmembrane region" description="Helical" evidence="1">
    <location>
        <begin position="108"/>
        <end position="131"/>
    </location>
</feature>
<proteinExistence type="predicted"/>
<feature type="transmembrane region" description="Helical" evidence="1">
    <location>
        <begin position="40"/>
        <end position="58"/>
    </location>
</feature>
<comment type="caution">
    <text evidence="2">The sequence shown here is derived from an EMBL/GenBank/DDBJ whole genome shotgun (WGS) entry which is preliminary data.</text>
</comment>